<sequence length="69" mass="8024">MRDKKHKGVATVDEKEEQQSYQEEFAPEISPGYRQDVHKSPRYSNMTFLVGIVIFGAVLLLLITFVYFK</sequence>
<evidence type="ECO:0000256" key="1">
    <source>
        <dbReference type="SAM" id="MobiDB-lite"/>
    </source>
</evidence>
<evidence type="ECO:0000256" key="2">
    <source>
        <dbReference type="SAM" id="Phobius"/>
    </source>
</evidence>
<protein>
    <recommendedName>
        <fullName evidence="5">2-isopropylmalate synthase</fullName>
    </recommendedName>
</protein>
<dbReference type="Proteomes" id="UP000789423">
    <property type="component" value="Unassembled WGS sequence"/>
</dbReference>
<name>A0ABM8Y7H2_9BACI</name>
<keyword evidence="4" id="KW-1185">Reference proteome</keyword>
<keyword evidence="2" id="KW-0812">Transmembrane</keyword>
<feature type="region of interest" description="Disordered" evidence="1">
    <location>
        <begin position="1"/>
        <end position="23"/>
    </location>
</feature>
<gene>
    <name evidence="3" type="ORF">BACCIP111899_00797</name>
</gene>
<reference evidence="3 4" key="1">
    <citation type="submission" date="2021-10" db="EMBL/GenBank/DDBJ databases">
        <authorList>
            <person name="Criscuolo A."/>
        </authorList>
    </citation>
    <scope>NUCLEOTIDE SEQUENCE [LARGE SCALE GENOMIC DNA]</scope>
    <source>
        <strain evidence="4">CIP 111899</strain>
    </source>
</reference>
<accession>A0ABM8Y7H2</accession>
<keyword evidence="2" id="KW-0472">Membrane</keyword>
<evidence type="ECO:0000313" key="3">
    <source>
        <dbReference type="EMBL" id="CAG9611625.1"/>
    </source>
</evidence>
<keyword evidence="2" id="KW-1133">Transmembrane helix</keyword>
<organism evidence="3 4">
    <name type="scientific">Bacillus rhizoplanae</name>
    <dbReference type="NCBI Taxonomy" id="2880966"/>
    <lineage>
        <taxon>Bacteria</taxon>
        <taxon>Bacillati</taxon>
        <taxon>Bacillota</taxon>
        <taxon>Bacilli</taxon>
        <taxon>Bacillales</taxon>
        <taxon>Bacillaceae</taxon>
        <taxon>Bacillus</taxon>
    </lineage>
</organism>
<feature type="transmembrane region" description="Helical" evidence="2">
    <location>
        <begin position="48"/>
        <end position="68"/>
    </location>
</feature>
<dbReference type="EMBL" id="CAKJTI010000003">
    <property type="protein sequence ID" value="CAG9611625.1"/>
    <property type="molecule type" value="Genomic_DNA"/>
</dbReference>
<evidence type="ECO:0000313" key="4">
    <source>
        <dbReference type="Proteomes" id="UP000789423"/>
    </source>
</evidence>
<proteinExistence type="predicted"/>
<evidence type="ECO:0008006" key="5">
    <source>
        <dbReference type="Google" id="ProtNLM"/>
    </source>
</evidence>
<comment type="caution">
    <text evidence="3">The sequence shown here is derived from an EMBL/GenBank/DDBJ whole genome shotgun (WGS) entry which is preliminary data.</text>
</comment>